<dbReference type="AlphaFoldDB" id="F4SAR9"/>
<dbReference type="InterPro" id="IPR011765">
    <property type="entry name" value="Pept_M16_N"/>
</dbReference>
<dbReference type="Proteomes" id="UP000001072">
    <property type="component" value="Unassembled WGS sequence"/>
</dbReference>
<dbReference type="SUPFAM" id="SSF63411">
    <property type="entry name" value="LuxS/MPP-like metallohydrolase"/>
    <property type="match status" value="1"/>
</dbReference>
<reference evidence="3" key="1">
    <citation type="journal article" date="2011" name="Proc. Natl. Acad. Sci. U.S.A.">
        <title>Obligate biotrophy features unraveled by the genomic analysis of rust fungi.</title>
        <authorList>
            <person name="Duplessis S."/>
            <person name="Cuomo C.A."/>
            <person name="Lin Y.-C."/>
            <person name="Aerts A."/>
            <person name="Tisserant E."/>
            <person name="Veneault-Fourrey C."/>
            <person name="Joly D.L."/>
            <person name="Hacquard S."/>
            <person name="Amselem J."/>
            <person name="Cantarel B.L."/>
            <person name="Chiu R."/>
            <person name="Coutinho P.M."/>
            <person name="Feau N."/>
            <person name="Field M."/>
            <person name="Frey P."/>
            <person name="Gelhaye E."/>
            <person name="Goldberg J."/>
            <person name="Grabherr M.G."/>
            <person name="Kodira C.D."/>
            <person name="Kohler A."/>
            <person name="Kuees U."/>
            <person name="Lindquist E.A."/>
            <person name="Lucas S.M."/>
            <person name="Mago R."/>
            <person name="Mauceli E."/>
            <person name="Morin E."/>
            <person name="Murat C."/>
            <person name="Pangilinan J.L."/>
            <person name="Park R."/>
            <person name="Pearson M."/>
            <person name="Quesneville H."/>
            <person name="Rouhier N."/>
            <person name="Sakthikumar S."/>
            <person name="Salamov A.A."/>
            <person name="Schmutz J."/>
            <person name="Selles B."/>
            <person name="Shapiro H."/>
            <person name="Tanguay P."/>
            <person name="Tuskan G.A."/>
            <person name="Henrissat B."/>
            <person name="Van de Peer Y."/>
            <person name="Rouze P."/>
            <person name="Ellis J.G."/>
            <person name="Dodds P.N."/>
            <person name="Schein J.E."/>
            <person name="Zhong S."/>
            <person name="Hamelin R.C."/>
            <person name="Grigoriev I.V."/>
            <person name="Szabo L.J."/>
            <person name="Martin F."/>
        </authorList>
    </citation>
    <scope>NUCLEOTIDE SEQUENCE [LARGE SCALE GENOMIC DNA]</scope>
    <source>
        <strain evidence="3">98AG31 / pathotype 3-4-7</strain>
    </source>
</reference>
<name>F4SAR9_MELLP</name>
<dbReference type="VEuPathDB" id="FungiDB:MELLADRAFT_96049"/>
<sequence length="50" mass="5537">MAFKSTQKRTTDQIVFEIKSLGGSFFASSGCNMIVYQAASYPSNLHHHSL</sequence>
<protein>
    <recommendedName>
        <fullName evidence="1">Peptidase M16 N-terminal domain-containing protein</fullName>
    </recommendedName>
</protein>
<evidence type="ECO:0000313" key="2">
    <source>
        <dbReference type="EMBL" id="EGF98264.1"/>
    </source>
</evidence>
<dbReference type="PROSITE" id="PS51257">
    <property type="entry name" value="PROKAR_LIPOPROTEIN"/>
    <property type="match status" value="1"/>
</dbReference>
<dbReference type="STRING" id="747676.F4SAR9"/>
<feature type="domain" description="Peptidase M16 N-terminal" evidence="1">
    <location>
        <begin position="1"/>
        <end position="45"/>
    </location>
</feature>
<dbReference type="Pfam" id="PF00675">
    <property type="entry name" value="Peptidase_M16"/>
    <property type="match status" value="1"/>
</dbReference>
<accession>F4SAR9</accession>
<dbReference type="KEGG" id="mlr:MELLADRAFT_96049"/>
<evidence type="ECO:0000313" key="3">
    <source>
        <dbReference type="Proteomes" id="UP000001072"/>
    </source>
</evidence>
<dbReference type="RefSeq" id="XP_007418460.1">
    <property type="nucleotide sequence ID" value="XM_007418398.1"/>
</dbReference>
<dbReference type="InterPro" id="IPR011249">
    <property type="entry name" value="Metalloenz_LuxS/M16"/>
</dbReference>
<dbReference type="InParanoid" id="F4SAR9"/>
<organism evidence="3">
    <name type="scientific">Melampsora larici-populina (strain 98AG31 / pathotype 3-4-7)</name>
    <name type="common">Poplar leaf rust fungus</name>
    <dbReference type="NCBI Taxonomy" id="747676"/>
    <lineage>
        <taxon>Eukaryota</taxon>
        <taxon>Fungi</taxon>
        <taxon>Dikarya</taxon>
        <taxon>Basidiomycota</taxon>
        <taxon>Pucciniomycotina</taxon>
        <taxon>Pucciniomycetes</taxon>
        <taxon>Pucciniales</taxon>
        <taxon>Melampsoraceae</taxon>
        <taxon>Melampsora</taxon>
    </lineage>
</organism>
<evidence type="ECO:0000259" key="1">
    <source>
        <dbReference type="Pfam" id="PF00675"/>
    </source>
</evidence>
<keyword evidence="3" id="KW-1185">Reference proteome</keyword>
<dbReference type="GeneID" id="18937458"/>
<dbReference type="Gene3D" id="3.30.830.10">
    <property type="entry name" value="Metalloenzyme, LuxS/M16 peptidase-like"/>
    <property type="match status" value="1"/>
</dbReference>
<dbReference type="GO" id="GO:0046872">
    <property type="term" value="F:metal ion binding"/>
    <property type="evidence" value="ECO:0007669"/>
    <property type="project" value="InterPro"/>
</dbReference>
<dbReference type="EMBL" id="GL883180">
    <property type="protein sequence ID" value="EGF98264.1"/>
    <property type="molecule type" value="Genomic_DNA"/>
</dbReference>
<proteinExistence type="predicted"/>
<gene>
    <name evidence="2" type="ORF">MELLADRAFT_96049</name>
</gene>
<dbReference type="HOGENOM" id="CLU_3125426_0_0_1"/>